<dbReference type="EMBL" id="LRFG02000021">
    <property type="protein sequence ID" value="PCO04042.1"/>
    <property type="molecule type" value="Genomic_DNA"/>
</dbReference>
<evidence type="ECO:0000313" key="2">
    <source>
        <dbReference type="EMBL" id="PCO04042.1"/>
    </source>
</evidence>
<reference evidence="2" key="1">
    <citation type="submission" date="2017-08" db="EMBL/GenBank/DDBJ databases">
        <title>Microbulbifer marisrubri sp. nov., a halophilic alphaproteobacterium isolated from marine sediment of the Yellow Sea, China.</title>
        <authorList>
            <person name="Zhang G."/>
            <person name="Xiong Q."/>
        </authorList>
    </citation>
    <scope>NUCLEOTIDE SEQUENCE [LARGE SCALE GENOMIC DNA]</scope>
    <source>
        <strain evidence="2">WRN-8</strain>
    </source>
</reference>
<proteinExistence type="predicted"/>
<feature type="domain" description="Circularly permuted ATP-grasp type 2" evidence="1">
    <location>
        <begin position="1"/>
        <end position="85"/>
    </location>
</feature>
<evidence type="ECO:0000313" key="3">
    <source>
        <dbReference type="Proteomes" id="UP000218427"/>
    </source>
</evidence>
<sequence>MDPEVFREDSALGVRGLMRAWKAGNVAIANAPGCGVADDKVVYSYVPDIIRFYLDEEPLVQNVPSCLCSVEKDRQYVLEHLNELV</sequence>
<dbReference type="Proteomes" id="UP000218427">
    <property type="component" value="Unassembled WGS sequence"/>
</dbReference>
<dbReference type="Pfam" id="PF14403">
    <property type="entry name" value="CP_ATPgrasp_2"/>
    <property type="match status" value="1"/>
</dbReference>
<keyword evidence="3" id="KW-1185">Reference proteome</keyword>
<dbReference type="InterPro" id="IPR051680">
    <property type="entry name" value="ATP-dep_Glu-Cys_Ligase-2"/>
</dbReference>
<accession>A0ABX4HV98</accession>
<dbReference type="InterPro" id="IPR025841">
    <property type="entry name" value="CP_ATPgrasp_2"/>
</dbReference>
<gene>
    <name evidence="2" type="ORF">AWR36_015985</name>
</gene>
<dbReference type="PANTHER" id="PTHR34595:SF7">
    <property type="entry name" value="SLL1039 PROTEIN"/>
    <property type="match status" value="1"/>
</dbReference>
<organism evidence="2 3">
    <name type="scientific">Microbulbifer flavimaris</name>
    <dbReference type="NCBI Taxonomy" id="1781068"/>
    <lineage>
        <taxon>Bacteria</taxon>
        <taxon>Pseudomonadati</taxon>
        <taxon>Pseudomonadota</taxon>
        <taxon>Gammaproteobacteria</taxon>
        <taxon>Cellvibrionales</taxon>
        <taxon>Microbulbiferaceae</taxon>
        <taxon>Microbulbifer</taxon>
    </lineage>
</organism>
<feature type="non-terminal residue" evidence="2">
    <location>
        <position position="85"/>
    </location>
</feature>
<evidence type="ECO:0000259" key="1">
    <source>
        <dbReference type="Pfam" id="PF14403"/>
    </source>
</evidence>
<name>A0ABX4HV98_9GAMM</name>
<protein>
    <recommendedName>
        <fullName evidence="1">Circularly permuted ATP-grasp type 2 domain-containing protein</fullName>
    </recommendedName>
</protein>
<comment type="caution">
    <text evidence="2">The sequence shown here is derived from an EMBL/GenBank/DDBJ whole genome shotgun (WGS) entry which is preliminary data.</text>
</comment>
<dbReference type="PANTHER" id="PTHR34595">
    <property type="entry name" value="BLR5612 PROTEIN"/>
    <property type="match status" value="1"/>
</dbReference>